<dbReference type="RefSeq" id="XP_073561712.1">
    <property type="nucleotide sequence ID" value="XM_073699802.1"/>
</dbReference>
<dbReference type="Pfam" id="PF22939">
    <property type="entry name" value="WHD_GPIID"/>
    <property type="match status" value="1"/>
</dbReference>
<dbReference type="PROSITE" id="PS50297">
    <property type="entry name" value="ANK_REP_REGION"/>
    <property type="match status" value="9"/>
</dbReference>
<comment type="caution">
    <text evidence="5">The sequence shown here is derived from an EMBL/GenBank/DDBJ whole genome shotgun (WGS) entry which is preliminary data.</text>
</comment>
<organism evidence="5 6">
    <name type="scientific">Trichoderma ghanense</name>
    <dbReference type="NCBI Taxonomy" id="65468"/>
    <lineage>
        <taxon>Eukaryota</taxon>
        <taxon>Fungi</taxon>
        <taxon>Dikarya</taxon>
        <taxon>Ascomycota</taxon>
        <taxon>Pezizomycotina</taxon>
        <taxon>Sordariomycetes</taxon>
        <taxon>Hypocreomycetidae</taxon>
        <taxon>Hypocreales</taxon>
        <taxon>Hypocreaceae</taxon>
        <taxon>Trichoderma</taxon>
    </lineage>
</organism>
<evidence type="ECO:0000313" key="5">
    <source>
        <dbReference type="EMBL" id="TFB05511.1"/>
    </source>
</evidence>
<evidence type="ECO:0000256" key="1">
    <source>
        <dbReference type="ARBA" id="ARBA00022737"/>
    </source>
</evidence>
<feature type="repeat" description="ANK" evidence="2">
    <location>
        <begin position="1039"/>
        <end position="1071"/>
    </location>
</feature>
<feature type="repeat" description="ANK" evidence="2">
    <location>
        <begin position="892"/>
        <end position="924"/>
    </location>
</feature>
<evidence type="ECO:0000259" key="4">
    <source>
        <dbReference type="Pfam" id="PF24883"/>
    </source>
</evidence>
<dbReference type="Gene3D" id="1.25.40.20">
    <property type="entry name" value="Ankyrin repeat-containing domain"/>
    <property type="match status" value="7"/>
</dbReference>
<feature type="repeat" description="ANK" evidence="2">
    <location>
        <begin position="1314"/>
        <end position="1346"/>
    </location>
</feature>
<dbReference type="SUPFAM" id="SSF52540">
    <property type="entry name" value="P-loop containing nucleoside triphosphate hydrolases"/>
    <property type="match status" value="1"/>
</dbReference>
<dbReference type="InterPro" id="IPR036770">
    <property type="entry name" value="Ankyrin_rpt-contain_sf"/>
</dbReference>
<evidence type="ECO:0000259" key="3">
    <source>
        <dbReference type="Pfam" id="PF22939"/>
    </source>
</evidence>
<feature type="repeat" description="ANK" evidence="2">
    <location>
        <begin position="1347"/>
        <end position="1379"/>
    </location>
</feature>
<reference evidence="5 6" key="1">
    <citation type="submission" date="2018-01" db="EMBL/GenBank/DDBJ databases">
        <title>Genome characterization of the sugarcane-associated fungus Trichoderma ghanense CCMA-1212 and their application in lignocelulose bioconversion.</title>
        <authorList>
            <person name="Steindorff A.S."/>
            <person name="Mendes T.D."/>
            <person name="Vilela E.S.D."/>
            <person name="Rodrigues D.S."/>
            <person name="Formighieri E.F."/>
            <person name="Melo I.S."/>
            <person name="Favaro L.C.L."/>
        </authorList>
    </citation>
    <scope>NUCLEOTIDE SEQUENCE [LARGE SCALE GENOMIC DNA]</scope>
    <source>
        <strain evidence="5 6">CCMA-1212</strain>
    </source>
</reference>
<dbReference type="Proteomes" id="UP001642720">
    <property type="component" value="Unassembled WGS sequence"/>
</dbReference>
<evidence type="ECO:0000256" key="2">
    <source>
        <dbReference type="PROSITE-ProRule" id="PRU00023"/>
    </source>
</evidence>
<dbReference type="InterPro" id="IPR027417">
    <property type="entry name" value="P-loop_NTPase"/>
</dbReference>
<dbReference type="SUPFAM" id="SSF48403">
    <property type="entry name" value="Ankyrin repeat"/>
    <property type="match status" value="2"/>
</dbReference>
<dbReference type="PANTHER" id="PTHR46082">
    <property type="entry name" value="ATP/GTP-BINDING PROTEIN-RELATED"/>
    <property type="match status" value="1"/>
</dbReference>
<name>A0ABY2HBH8_9HYPO</name>
<accession>A0ABY2HBH8</accession>
<dbReference type="Pfam" id="PF00023">
    <property type="entry name" value="Ank"/>
    <property type="match status" value="2"/>
</dbReference>
<keyword evidence="1" id="KW-0677">Repeat</keyword>
<dbReference type="Pfam" id="PF24883">
    <property type="entry name" value="NPHP3_N"/>
    <property type="match status" value="1"/>
</dbReference>
<dbReference type="GeneID" id="300574252"/>
<dbReference type="SMART" id="SM00248">
    <property type="entry name" value="ANK"/>
    <property type="match status" value="16"/>
</dbReference>
<proteinExistence type="predicted"/>
<dbReference type="Gene3D" id="3.40.50.300">
    <property type="entry name" value="P-loop containing nucleotide triphosphate hydrolases"/>
    <property type="match status" value="1"/>
</dbReference>
<dbReference type="Pfam" id="PF12796">
    <property type="entry name" value="Ank_2"/>
    <property type="match status" value="5"/>
</dbReference>
<keyword evidence="6" id="KW-1185">Reference proteome</keyword>
<keyword evidence="2" id="KW-0040">ANK repeat</keyword>
<evidence type="ECO:0000313" key="6">
    <source>
        <dbReference type="Proteomes" id="UP001642720"/>
    </source>
</evidence>
<dbReference type="SUPFAM" id="SSF53167">
    <property type="entry name" value="Purine and uridine phosphorylases"/>
    <property type="match status" value="1"/>
</dbReference>
<feature type="domain" description="GPI inositol-deacylase winged helix" evidence="3">
    <location>
        <begin position="667"/>
        <end position="743"/>
    </location>
</feature>
<feature type="repeat" description="ANK" evidence="2">
    <location>
        <begin position="1278"/>
        <end position="1313"/>
    </location>
</feature>
<dbReference type="InterPro" id="IPR056884">
    <property type="entry name" value="NPHP3-like_N"/>
</dbReference>
<dbReference type="PROSITE" id="PS50088">
    <property type="entry name" value="ANK_REPEAT"/>
    <property type="match status" value="12"/>
</dbReference>
<sequence>MSDPEAYAVGWICAISTEYVAAQSLLDEKHGTPRSVARNDNNDYTLGRIGEHNVVIAVLPDGEYGIASAASVARDMLHSFPNVRIGLMVGIGGGAPSRNHDIRLGDVVVSAPRDGMGGVFQYDFGKTIQNQSFQTTGFLNQPPMVLRTAMAGLRSQYESEGHQLEATIRGVLDKKPRLRKKYSRPDPTSDRLYRSNVVHPFDSQDTCEVACGADLKKLVSRRDREEDEDNPAIHYGLIASANQLMKDAVMRDTLAAEMGVLCFEMEAAGLMNQFPCLVIRGICDYSDSHKNKEWQGYAAMTAAAYAKDLLRRIPPNKVEAEQKIKDSLSHVAYIALVVNTIDYIKGEWESKEDLVILDWVTPINYGPQHSDFFNRSQPGTGQWLLESAVYKYWLTESNETLFCPGIPGSGKTILTAIVVEDLRDRTSHDANTGLAYIYCNFKRQHEQGIEDLIASLVKQLSRKRTRLPDVVRELYRKHKKEDTRPSLDELVEALRSVAAVYSKVVVVIDALDECVASNRSRSRLLSYVSSLRTSTAVSLFATSRHVPDIEKEFEKSLKREVLASEEDMRRYIKAHMGHLPDFLSNMDDLKREIETEILQAAQGMFLLVHLNIEFLKGKTSIAEVKSTLESLRSRKHEESGRDGLRTALEQAYDEAMVRIDSQSPDQQRLGRNALEWIICAKRPLSQLELRHALAFKVKPGGVAFDPENLRRVEDIISVCAGMVTIDEESNVVRLVHYTTQEYFERRQSRLFPDAETRIAVFCCKYLSNIDRNGDHHPSKGLYNYAGKNWGHHARLLPDIPHSVREFMTCQRTIDAAADALYFGSCGWNGLHLAAFFGICKAVDFLSNNRSDLNLQDVMLKTPLTYAVENRHQDMARLLIEKGAMTDPKSKDVVESALYCAIENHDESMVRLLLAMGANVNPLDFPAPTSLDYAISHSDVSNSNEGIVRLLMEKGAKADLSSSMGQGLCHAAGCGHENVVRLLLEKYELFARFLDAVWYRHGQDARVSSGTFYAETPQRRARVVNFALESGISMKLGPREGQRLLFLAARHGRMDALQVLLQQGVALQSKDATGRTALSYAARGGSVCTIQLLLEKGLGIDVGDEKGQSPLILAAGSTEECRAAIKLLLDRGAEVDARDRNGNTPLMEACAAYEHGYKNEVIELLLDRGAAIEAKDECGKTALMKAAVASYVRLLLDRGAMIEAADNSGRTALMHAARELKEDVVEELLSRGAAVHAKANDGKTALLFLRPGRRYIDSSRHIFKSLIDSGACINERDNSGTTLLMGVAREVQAQDARGVRLLLDQGAEIEARDNQGQTALLHAAKEGNFPALNVLLDGGAVIEASDNLGQTALTHAAQAGSYHALNVLIDGGAVIEASDNLGQTALMHAACGDDLDCMRLLLDRGAAVEARDNDGKTALFHAVDGSPASSGAVELLLSRGAAVNAKDNHGRTVLSYAIKQRKKSVIVRLLRAKWGRRG</sequence>
<feature type="repeat" description="ANK" evidence="2">
    <location>
        <begin position="1207"/>
        <end position="1239"/>
    </location>
</feature>
<feature type="repeat" description="ANK" evidence="2">
    <location>
        <begin position="1140"/>
        <end position="1176"/>
    </location>
</feature>
<dbReference type="InterPro" id="IPR002110">
    <property type="entry name" value="Ankyrin_rpt"/>
</dbReference>
<feature type="repeat" description="ANK" evidence="2">
    <location>
        <begin position="1072"/>
        <end position="1104"/>
    </location>
</feature>
<feature type="repeat" description="ANK" evidence="2">
    <location>
        <begin position="1380"/>
        <end position="1412"/>
    </location>
</feature>
<dbReference type="PANTHER" id="PTHR46082:SF11">
    <property type="entry name" value="AAA+ ATPASE DOMAIN-CONTAINING PROTEIN-RELATED"/>
    <property type="match status" value="1"/>
</dbReference>
<dbReference type="InterPro" id="IPR035994">
    <property type="entry name" value="Nucleoside_phosphorylase_sf"/>
</dbReference>
<feature type="repeat" description="ANK" evidence="2">
    <location>
        <begin position="858"/>
        <end position="890"/>
    </location>
</feature>
<dbReference type="EMBL" id="PPTA01000003">
    <property type="protein sequence ID" value="TFB05511.1"/>
    <property type="molecule type" value="Genomic_DNA"/>
</dbReference>
<dbReference type="InterPro" id="IPR053137">
    <property type="entry name" value="NLR-like"/>
</dbReference>
<feature type="repeat" description="ANK" evidence="2">
    <location>
        <begin position="1105"/>
        <end position="1139"/>
    </location>
</feature>
<dbReference type="InterPro" id="IPR054471">
    <property type="entry name" value="GPIID_WHD"/>
</dbReference>
<gene>
    <name evidence="5" type="ORF">CCMA1212_002420</name>
</gene>
<feature type="domain" description="Nephrocystin 3-like N-terminal" evidence="4">
    <location>
        <begin position="379"/>
        <end position="544"/>
    </location>
</feature>
<dbReference type="Gene3D" id="3.40.50.1580">
    <property type="entry name" value="Nucleoside phosphorylase domain"/>
    <property type="match status" value="1"/>
</dbReference>
<feature type="repeat" description="ANK" evidence="2">
    <location>
        <begin position="1413"/>
        <end position="1447"/>
    </location>
</feature>
<protein>
    <submittedName>
        <fullName evidence="5">Ankyrin repeat domain-containing protein 50</fullName>
    </submittedName>
</protein>